<sequence>MDELVTVKTSDFEADLAIAKSYLIDNGIDCVVNGEYITISLPEGGGARLQVMSGDYNRAIELLIKGGFAKREDYDFRE</sequence>
<accession>A0A212JRD6</accession>
<dbReference type="Gene3D" id="3.30.70.790">
    <property type="entry name" value="UreE, C-terminal domain"/>
    <property type="match status" value="1"/>
</dbReference>
<dbReference type="AlphaFoldDB" id="A0A212JRD6"/>
<dbReference type="EMBL" id="FLUM01000003">
    <property type="protein sequence ID" value="SBW02023.1"/>
    <property type="molecule type" value="Genomic_DNA"/>
</dbReference>
<proteinExistence type="predicted"/>
<gene>
    <name evidence="1" type="ORF">KL86DYS1_30163</name>
</gene>
<reference evidence="1" key="1">
    <citation type="submission" date="2016-04" db="EMBL/GenBank/DDBJ databases">
        <authorList>
            <person name="Evans L.H."/>
            <person name="Alamgir A."/>
            <person name="Owens N."/>
            <person name="Weber N.D."/>
            <person name="Virtaneva K."/>
            <person name="Barbian K."/>
            <person name="Babar A."/>
            <person name="Rosenke K."/>
        </authorList>
    </citation>
    <scope>NUCLEOTIDE SEQUENCE</scope>
    <source>
        <strain evidence="1">86-1</strain>
    </source>
</reference>
<name>A0A212JRD6_9BACT</name>
<dbReference type="RefSeq" id="WP_006800149.1">
    <property type="nucleotide sequence ID" value="NZ_LT599032.1"/>
</dbReference>
<protein>
    <recommendedName>
        <fullName evidence="2">DUF2007 domain-containing protein</fullName>
    </recommendedName>
</protein>
<organism evidence="1">
    <name type="scientific">uncultured Dysgonomonas sp</name>
    <dbReference type="NCBI Taxonomy" id="206096"/>
    <lineage>
        <taxon>Bacteria</taxon>
        <taxon>Pseudomonadati</taxon>
        <taxon>Bacteroidota</taxon>
        <taxon>Bacteroidia</taxon>
        <taxon>Bacteroidales</taxon>
        <taxon>Dysgonomonadaceae</taxon>
        <taxon>Dysgonomonas</taxon>
        <taxon>environmental samples</taxon>
    </lineage>
</organism>
<evidence type="ECO:0008006" key="2">
    <source>
        <dbReference type="Google" id="ProtNLM"/>
    </source>
</evidence>
<evidence type="ECO:0000313" key="1">
    <source>
        <dbReference type="EMBL" id="SBW02023.1"/>
    </source>
</evidence>